<proteinExistence type="inferred from homology"/>
<evidence type="ECO:0000256" key="14">
    <source>
        <dbReference type="ARBA" id="ARBA00049402"/>
    </source>
</evidence>
<evidence type="ECO:0000256" key="9">
    <source>
        <dbReference type="ARBA" id="ARBA00022723"/>
    </source>
</evidence>
<dbReference type="PANTHER" id="PTHR43340:SF1">
    <property type="entry name" value="HYPOXANTHINE PHOSPHORIBOSYLTRANSFERASE"/>
    <property type="match status" value="1"/>
</dbReference>
<evidence type="ECO:0000256" key="8">
    <source>
        <dbReference type="ARBA" id="ARBA00022679"/>
    </source>
</evidence>
<dbReference type="GO" id="GO:0046100">
    <property type="term" value="P:hypoxanthine metabolic process"/>
    <property type="evidence" value="ECO:0007669"/>
    <property type="project" value="TreeGrafter"/>
</dbReference>
<dbReference type="InterPro" id="IPR050408">
    <property type="entry name" value="HGPRT"/>
</dbReference>
<comment type="catalytic activity">
    <reaction evidence="14">
        <text>IMP + diphosphate = hypoxanthine + 5-phospho-alpha-D-ribose 1-diphosphate</text>
        <dbReference type="Rhea" id="RHEA:17973"/>
        <dbReference type="ChEBI" id="CHEBI:17368"/>
        <dbReference type="ChEBI" id="CHEBI:33019"/>
        <dbReference type="ChEBI" id="CHEBI:58017"/>
        <dbReference type="ChEBI" id="CHEBI:58053"/>
        <dbReference type="EC" id="2.4.2.8"/>
    </reaction>
    <physiologicalReaction direction="right-to-left" evidence="14">
        <dbReference type="Rhea" id="RHEA:17975"/>
    </physiologicalReaction>
</comment>
<sequence>MHQDADELEELISPDRIRARVRELGDEISRDYEGRPLVVVGILKGAFIFMADLVRHIRGPLVVDFVRLASYGSGTRSTGEVHITKDIEVDVEDRDVLVVEDIVDTGTTLRYLEEVLKLHKPRSVRICCLIDKKERRETDVSVHYVGFDVPRGFLVGYGLDFDEHYRHLPGIYRLRPGYHPEGFRPSEK</sequence>
<evidence type="ECO:0000256" key="1">
    <source>
        <dbReference type="ARBA" id="ARBA00001946"/>
    </source>
</evidence>
<dbReference type="GO" id="GO:0000287">
    <property type="term" value="F:magnesium ion binding"/>
    <property type="evidence" value="ECO:0007669"/>
    <property type="project" value="TreeGrafter"/>
</dbReference>
<dbReference type="UniPathway" id="UPA00591">
    <property type="reaction ID" value="UER00648"/>
</dbReference>
<dbReference type="EC" id="2.4.2.8" evidence="5 15"/>
<evidence type="ECO:0000256" key="7">
    <source>
        <dbReference type="ARBA" id="ARBA00022676"/>
    </source>
</evidence>
<keyword evidence="11 15" id="KW-0547">Nucleotide-binding</keyword>
<dbReference type="PANTHER" id="PTHR43340">
    <property type="entry name" value="HYPOXANTHINE-GUANINE PHOSPHORIBOSYLTRANSFERASE"/>
    <property type="match status" value="1"/>
</dbReference>
<dbReference type="NCBIfam" id="TIGR01203">
    <property type="entry name" value="HGPRTase"/>
    <property type="match status" value="1"/>
</dbReference>
<keyword evidence="12 15" id="KW-0460">Magnesium</keyword>
<dbReference type="InterPro" id="IPR000836">
    <property type="entry name" value="PRTase_dom"/>
</dbReference>
<dbReference type="GO" id="GO:0006178">
    <property type="term" value="P:guanine salvage"/>
    <property type="evidence" value="ECO:0007669"/>
    <property type="project" value="TreeGrafter"/>
</dbReference>
<comment type="caution">
    <text evidence="17">The sequence shown here is derived from an EMBL/GenBank/DDBJ whole genome shotgun (WGS) entry which is preliminary data.</text>
</comment>
<evidence type="ECO:0000256" key="12">
    <source>
        <dbReference type="ARBA" id="ARBA00022842"/>
    </source>
</evidence>
<dbReference type="CDD" id="cd06223">
    <property type="entry name" value="PRTases_typeI"/>
    <property type="match status" value="1"/>
</dbReference>
<dbReference type="SUPFAM" id="SSF53271">
    <property type="entry name" value="PRTase-like"/>
    <property type="match status" value="1"/>
</dbReference>
<evidence type="ECO:0000313" key="17">
    <source>
        <dbReference type="EMBL" id="NDY42556.1"/>
    </source>
</evidence>
<comment type="similarity">
    <text evidence="4 15">Belongs to the purine/pyrimidine phosphoribosyltransferase family.</text>
</comment>
<dbReference type="InterPro" id="IPR029057">
    <property type="entry name" value="PRTase-like"/>
</dbReference>
<comment type="catalytic activity">
    <reaction evidence="13">
        <text>GMP + diphosphate = guanine + 5-phospho-alpha-D-ribose 1-diphosphate</text>
        <dbReference type="Rhea" id="RHEA:25424"/>
        <dbReference type="ChEBI" id="CHEBI:16235"/>
        <dbReference type="ChEBI" id="CHEBI:33019"/>
        <dbReference type="ChEBI" id="CHEBI:58017"/>
        <dbReference type="ChEBI" id="CHEBI:58115"/>
        <dbReference type="EC" id="2.4.2.8"/>
    </reaction>
    <physiologicalReaction direction="right-to-left" evidence="13">
        <dbReference type="Rhea" id="RHEA:25426"/>
    </physiologicalReaction>
</comment>
<keyword evidence="7 15" id="KW-0328">Glycosyltransferase</keyword>
<comment type="subcellular location">
    <subcellularLocation>
        <location evidence="2 15">Cytoplasm</location>
    </subcellularLocation>
</comment>
<evidence type="ECO:0000256" key="15">
    <source>
        <dbReference type="RuleBase" id="RU364099"/>
    </source>
</evidence>
<evidence type="ECO:0000256" key="4">
    <source>
        <dbReference type="ARBA" id="ARBA00008391"/>
    </source>
</evidence>
<dbReference type="GO" id="GO:0032263">
    <property type="term" value="P:GMP salvage"/>
    <property type="evidence" value="ECO:0007669"/>
    <property type="project" value="TreeGrafter"/>
</dbReference>
<name>A0A6N9TVP1_DISTH</name>
<comment type="cofactor">
    <cofactor evidence="1 15">
        <name>Mg(2+)</name>
        <dbReference type="ChEBI" id="CHEBI:18420"/>
    </cofactor>
</comment>
<keyword evidence="6 15" id="KW-0963">Cytoplasm</keyword>
<organism evidence="17 18">
    <name type="scientific">Dissulfurirhabdus thermomarina</name>
    <dbReference type="NCBI Taxonomy" id="1765737"/>
    <lineage>
        <taxon>Bacteria</taxon>
        <taxon>Deltaproteobacteria</taxon>
        <taxon>Dissulfurirhabdaceae</taxon>
        <taxon>Dissulfurirhabdus</taxon>
    </lineage>
</organism>
<evidence type="ECO:0000256" key="5">
    <source>
        <dbReference type="ARBA" id="ARBA00011895"/>
    </source>
</evidence>
<keyword evidence="10 15" id="KW-0660">Purine salvage</keyword>
<keyword evidence="18" id="KW-1185">Reference proteome</keyword>
<protein>
    <recommendedName>
        <fullName evidence="5 15">Hypoxanthine phosphoribosyltransferase</fullName>
        <ecNumber evidence="5 15">2.4.2.8</ecNumber>
    </recommendedName>
</protein>
<gene>
    <name evidence="17" type="primary">hpt</name>
    <name evidence="17" type="ORF">G3N55_06835</name>
</gene>
<dbReference type="InterPro" id="IPR005904">
    <property type="entry name" value="Hxn_phspho_trans"/>
</dbReference>
<evidence type="ECO:0000256" key="3">
    <source>
        <dbReference type="ARBA" id="ARBA00004669"/>
    </source>
</evidence>
<dbReference type="RefSeq" id="WP_163298695.1">
    <property type="nucleotide sequence ID" value="NZ_JAAGRR010000065.1"/>
</dbReference>
<dbReference type="EMBL" id="JAAGRR010000065">
    <property type="protein sequence ID" value="NDY42556.1"/>
    <property type="molecule type" value="Genomic_DNA"/>
</dbReference>
<dbReference type="GO" id="GO:0005829">
    <property type="term" value="C:cytosol"/>
    <property type="evidence" value="ECO:0007669"/>
    <property type="project" value="TreeGrafter"/>
</dbReference>
<dbReference type="Pfam" id="PF00156">
    <property type="entry name" value="Pribosyltran"/>
    <property type="match status" value="1"/>
</dbReference>
<evidence type="ECO:0000256" key="2">
    <source>
        <dbReference type="ARBA" id="ARBA00004496"/>
    </source>
</evidence>
<accession>A0A6N9TVP1</accession>
<dbReference type="GO" id="GO:0032264">
    <property type="term" value="P:IMP salvage"/>
    <property type="evidence" value="ECO:0007669"/>
    <property type="project" value="UniProtKB-UniPathway"/>
</dbReference>
<evidence type="ECO:0000256" key="6">
    <source>
        <dbReference type="ARBA" id="ARBA00022490"/>
    </source>
</evidence>
<dbReference type="AlphaFoldDB" id="A0A6N9TVP1"/>
<evidence type="ECO:0000256" key="10">
    <source>
        <dbReference type="ARBA" id="ARBA00022726"/>
    </source>
</evidence>
<keyword evidence="9 15" id="KW-0479">Metal-binding</keyword>
<feature type="domain" description="Phosphoribosyltransferase" evidence="16">
    <location>
        <begin position="17"/>
        <end position="161"/>
    </location>
</feature>
<dbReference type="Gene3D" id="3.40.50.2020">
    <property type="match status" value="1"/>
</dbReference>
<evidence type="ECO:0000256" key="11">
    <source>
        <dbReference type="ARBA" id="ARBA00022741"/>
    </source>
</evidence>
<dbReference type="GO" id="GO:0000166">
    <property type="term" value="F:nucleotide binding"/>
    <property type="evidence" value="ECO:0007669"/>
    <property type="project" value="UniProtKB-KW"/>
</dbReference>
<dbReference type="FunFam" id="3.40.50.2020:FF:000006">
    <property type="entry name" value="Hypoxanthine phosphoribosyltransferase"/>
    <property type="match status" value="1"/>
</dbReference>
<dbReference type="Proteomes" id="UP000469346">
    <property type="component" value="Unassembled WGS sequence"/>
</dbReference>
<dbReference type="GO" id="GO:0006166">
    <property type="term" value="P:purine ribonucleoside salvage"/>
    <property type="evidence" value="ECO:0007669"/>
    <property type="project" value="UniProtKB-KW"/>
</dbReference>
<evidence type="ECO:0000313" key="18">
    <source>
        <dbReference type="Proteomes" id="UP000469346"/>
    </source>
</evidence>
<comment type="pathway">
    <text evidence="3 15">Purine metabolism; IMP biosynthesis via salvage pathway; IMP from hypoxanthine: step 1/1.</text>
</comment>
<evidence type="ECO:0000259" key="16">
    <source>
        <dbReference type="Pfam" id="PF00156"/>
    </source>
</evidence>
<reference evidence="17 18" key="1">
    <citation type="submission" date="2020-02" db="EMBL/GenBank/DDBJ databases">
        <title>Comparative genomics of sulfur disproportionating microorganisms.</title>
        <authorList>
            <person name="Ward L.M."/>
            <person name="Bertran E."/>
            <person name="Johnston D.T."/>
        </authorList>
    </citation>
    <scope>NUCLEOTIDE SEQUENCE [LARGE SCALE GENOMIC DNA]</scope>
    <source>
        <strain evidence="17 18">DSM 100025</strain>
    </source>
</reference>
<dbReference type="GO" id="GO:0052657">
    <property type="term" value="F:guanine phosphoribosyltransferase activity"/>
    <property type="evidence" value="ECO:0007669"/>
    <property type="project" value="UniProtKB-ARBA"/>
</dbReference>
<keyword evidence="8 15" id="KW-0808">Transferase</keyword>
<evidence type="ECO:0000256" key="13">
    <source>
        <dbReference type="ARBA" id="ARBA00048811"/>
    </source>
</evidence>
<dbReference type="GO" id="GO:0004422">
    <property type="term" value="F:hypoxanthine phosphoribosyltransferase activity"/>
    <property type="evidence" value="ECO:0007669"/>
    <property type="project" value="InterPro"/>
</dbReference>